<proteinExistence type="predicted"/>
<dbReference type="AlphaFoldDB" id="A0A3L6E2N0"/>
<reference evidence="1 2" key="1">
    <citation type="journal article" date="2018" name="Nat. Genet.">
        <title>Extensive intraspecific gene order and gene structural variations between Mo17 and other maize genomes.</title>
        <authorList>
            <person name="Sun S."/>
            <person name="Zhou Y."/>
            <person name="Chen J."/>
            <person name="Shi J."/>
            <person name="Zhao H."/>
            <person name="Zhao H."/>
            <person name="Song W."/>
            <person name="Zhang M."/>
            <person name="Cui Y."/>
            <person name="Dong X."/>
            <person name="Liu H."/>
            <person name="Ma X."/>
            <person name="Jiao Y."/>
            <person name="Wang B."/>
            <person name="Wei X."/>
            <person name="Stein J.C."/>
            <person name="Glaubitz J.C."/>
            <person name="Lu F."/>
            <person name="Yu G."/>
            <person name="Liang C."/>
            <person name="Fengler K."/>
            <person name="Li B."/>
            <person name="Rafalski A."/>
            <person name="Schnable P.S."/>
            <person name="Ware D.H."/>
            <person name="Buckler E.S."/>
            <person name="Lai J."/>
        </authorList>
    </citation>
    <scope>NUCLEOTIDE SEQUENCE [LARGE SCALE GENOMIC DNA]</scope>
    <source>
        <strain evidence="2">cv. Missouri 17</strain>
        <tissue evidence="1">Seedling</tissue>
    </source>
</reference>
<gene>
    <name evidence="1" type="ORF">Zm00014a_025157</name>
</gene>
<sequence>MLHLIGSPKGSRFHKKPFPLFYSLEALYEGSVATGELNFTSTQRLPPYVPLSVDTLAPPAIVPPLAPPAPTFVIPSGRSMSE</sequence>
<protein>
    <submittedName>
        <fullName evidence="1">Uncharacterized protein</fullName>
    </submittedName>
</protein>
<accession>A0A3L6E2N0</accession>
<evidence type="ECO:0000313" key="2">
    <source>
        <dbReference type="Proteomes" id="UP000251960"/>
    </source>
</evidence>
<organism evidence="1 2">
    <name type="scientific">Zea mays</name>
    <name type="common">Maize</name>
    <dbReference type="NCBI Taxonomy" id="4577"/>
    <lineage>
        <taxon>Eukaryota</taxon>
        <taxon>Viridiplantae</taxon>
        <taxon>Streptophyta</taxon>
        <taxon>Embryophyta</taxon>
        <taxon>Tracheophyta</taxon>
        <taxon>Spermatophyta</taxon>
        <taxon>Magnoliopsida</taxon>
        <taxon>Liliopsida</taxon>
        <taxon>Poales</taxon>
        <taxon>Poaceae</taxon>
        <taxon>PACMAD clade</taxon>
        <taxon>Panicoideae</taxon>
        <taxon>Andropogonodae</taxon>
        <taxon>Andropogoneae</taxon>
        <taxon>Tripsacinae</taxon>
        <taxon>Zea</taxon>
    </lineage>
</organism>
<name>A0A3L6E2N0_MAIZE</name>
<comment type="caution">
    <text evidence="1">The sequence shown here is derived from an EMBL/GenBank/DDBJ whole genome shotgun (WGS) entry which is preliminary data.</text>
</comment>
<dbReference type="EMBL" id="NCVQ01000008">
    <property type="protein sequence ID" value="PWZ14738.1"/>
    <property type="molecule type" value="Genomic_DNA"/>
</dbReference>
<dbReference type="PANTHER" id="PTHR46934:SF13">
    <property type="entry name" value="MYB_SANT-LIKE DOMAIN-CONTAINING PROTEIN"/>
    <property type="match status" value="1"/>
</dbReference>
<evidence type="ECO:0000313" key="1">
    <source>
        <dbReference type="EMBL" id="PWZ14738.1"/>
    </source>
</evidence>
<dbReference type="Proteomes" id="UP000251960">
    <property type="component" value="Chromosome 7"/>
</dbReference>
<dbReference type="PANTHER" id="PTHR46934">
    <property type="entry name" value="MYB_DNA-BIND_3 DOMAIN-CONTAINING PROTEIN-RELATED"/>
    <property type="match status" value="1"/>
</dbReference>